<protein>
    <recommendedName>
        <fullName evidence="3 8">Cysteine desulfurase</fullName>
        <ecNumber evidence="3 8">2.8.1.7</ecNumber>
    </recommendedName>
</protein>
<dbReference type="Gene3D" id="3.90.1150.10">
    <property type="entry name" value="Aspartate Aminotransferase, domain 1"/>
    <property type="match status" value="1"/>
</dbReference>
<evidence type="ECO:0000259" key="9">
    <source>
        <dbReference type="Pfam" id="PF00266"/>
    </source>
</evidence>
<dbReference type="GO" id="GO:0016829">
    <property type="term" value="F:lyase activity"/>
    <property type="evidence" value="ECO:0007669"/>
    <property type="project" value="UniProtKB-KW"/>
</dbReference>
<comment type="caution">
    <text evidence="10">The sequence shown here is derived from an EMBL/GenBank/DDBJ whole genome shotgun (WGS) entry which is preliminary data.</text>
</comment>
<gene>
    <name evidence="10" type="ORF">FHS30_001142</name>
</gene>
<dbReference type="InterPro" id="IPR015424">
    <property type="entry name" value="PyrdxlP-dep_Trfase"/>
</dbReference>
<evidence type="ECO:0000256" key="5">
    <source>
        <dbReference type="ARBA" id="ARBA00022898"/>
    </source>
</evidence>
<keyword evidence="11" id="KW-1185">Reference proteome</keyword>
<dbReference type="RefSeq" id="WP_183909129.1">
    <property type="nucleotide sequence ID" value="NZ_JACHXZ010000001.1"/>
</dbReference>
<dbReference type="GO" id="GO:0030170">
    <property type="term" value="F:pyridoxal phosphate binding"/>
    <property type="evidence" value="ECO:0007669"/>
    <property type="project" value="UniProtKB-UniRule"/>
</dbReference>
<evidence type="ECO:0000313" key="11">
    <source>
        <dbReference type="Proteomes" id="UP000559987"/>
    </source>
</evidence>
<dbReference type="AlphaFoldDB" id="A0A839UQ64"/>
<name>A0A839UQ64_9GAMM</name>
<dbReference type="EC" id="2.8.1.7" evidence="3 8"/>
<proteinExistence type="inferred from homology"/>
<evidence type="ECO:0000313" key="10">
    <source>
        <dbReference type="EMBL" id="MBB3167966.1"/>
    </source>
</evidence>
<evidence type="ECO:0000256" key="7">
    <source>
        <dbReference type="RuleBase" id="RU004504"/>
    </source>
</evidence>
<dbReference type="SUPFAM" id="SSF53383">
    <property type="entry name" value="PLP-dependent transferases"/>
    <property type="match status" value="1"/>
</dbReference>
<evidence type="ECO:0000256" key="8">
    <source>
        <dbReference type="RuleBase" id="RU004506"/>
    </source>
</evidence>
<dbReference type="Proteomes" id="UP000559987">
    <property type="component" value="Unassembled WGS sequence"/>
</dbReference>
<comment type="catalytic activity">
    <reaction evidence="6 8">
        <text>(sulfur carrier)-H + L-cysteine = (sulfur carrier)-SH + L-alanine</text>
        <dbReference type="Rhea" id="RHEA:43892"/>
        <dbReference type="Rhea" id="RHEA-COMP:14737"/>
        <dbReference type="Rhea" id="RHEA-COMP:14739"/>
        <dbReference type="ChEBI" id="CHEBI:29917"/>
        <dbReference type="ChEBI" id="CHEBI:35235"/>
        <dbReference type="ChEBI" id="CHEBI:57972"/>
        <dbReference type="ChEBI" id="CHEBI:64428"/>
        <dbReference type="EC" id="2.8.1.7"/>
    </reaction>
</comment>
<comment type="similarity">
    <text evidence="2 8">Belongs to the class-V pyridoxal-phosphate-dependent aminotransferase family. Csd subfamily.</text>
</comment>
<dbReference type="EMBL" id="JACHXZ010000001">
    <property type="protein sequence ID" value="MBB3167966.1"/>
    <property type="molecule type" value="Genomic_DNA"/>
</dbReference>
<dbReference type="CDD" id="cd06453">
    <property type="entry name" value="SufS_like"/>
    <property type="match status" value="1"/>
</dbReference>
<dbReference type="Pfam" id="PF00266">
    <property type="entry name" value="Aminotran_5"/>
    <property type="match status" value="1"/>
</dbReference>
<evidence type="ECO:0000256" key="3">
    <source>
        <dbReference type="ARBA" id="ARBA00012239"/>
    </source>
</evidence>
<keyword evidence="5 8" id="KW-0663">Pyridoxal phosphate</keyword>
<dbReference type="NCBIfam" id="TIGR01979">
    <property type="entry name" value="sufS"/>
    <property type="match status" value="1"/>
</dbReference>
<dbReference type="InterPro" id="IPR020578">
    <property type="entry name" value="Aminotrans_V_PyrdxlP_BS"/>
</dbReference>
<evidence type="ECO:0000256" key="2">
    <source>
        <dbReference type="ARBA" id="ARBA00010447"/>
    </source>
</evidence>
<evidence type="ECO:0000256" key="6">
    <source>
        <dbReference type="ARBA" id="ARBA00050776"/>
    </source>
</evidence>
<keyword evidence="10" id="KW-0456">Lyase</keyword>
<feature type="domain" description="Aminotransferase class V" evidence="9">
    <location>
        <begin position="25"/>
        <end position="393"/>
    </location>
</feature>
<dbReference type="InterPro" id="IPR015422">
    <property type="entry name" value="PyrdxlP-dep_Trfase_small"/>
</dbReference>
<evidence type="ECO:0000256" key="1">
    <source>
        <dbReference type="ARBA" id="ARBA00001933"/>
    </source>
</evidence>
<dbReference type="GO" id="GO:0006534">
    <property type="term" value="P:cysteine metabolic process"/>
    <property type="evidence" value="ECO:0007669"/>
    <property type="project" value="UniProtKB-UniRule"/>
</dbReference>
<dbReference type="PROSITE" id="PS00595">
    <property type="entry name" value="AA_TRANSFER_CLASS_5"/>
    <property type="match status" value="1"/>
</dbReference>
<dbReference type="GO" id="GO:0031071">
    <property type="term" value="F:cysteine desulfurase activity"/>
    <property type="evidence" value="ECO:0007669"/>
    <property type="project" value="UniProtKB-UniRule"/>
</dbReference>
<accession>A0A839UQ64</accession>
<evidence type="ECO:0000256" key="4">
    <source>
        <dbReference type="ARBA" id="ARBA00022679"/>
    </source>
</evidence>
<dbReference type="PANTHER" id="PTHR43586">
    <property type="entry name" value="CYSTEINE DESULFURASE"/>
    <property type="match status" value="1"/>
</dbReference>
<dbReference type="Gene3D" id="3.40.640.10">
    <property type="entry name" value="Type I PLP-dependent aspartate aminotransferase-like (Major domain)"/>
    <property type="match status" value="1"/>
</dbReference>
<dbReference type="InterPro" id="IPR000192">
    <property type="entry name" value="Aminotrans_V_dom"/>
</dbReference>
<keyword evidence="4 8" id="KW-0808">Transferase</keyword>
<comment type="function">
    <text evidence="8">Catalyzes the removal of elemental sulfur and selenium atoms from L-cysteine, L-cystine, L-selenocysteine, and L-selenocystine to produce L-alanine.</text>
</comment>
<dbReference type="InterPro" id="IPR015421">
    <property type="entry name" value="PyrdxlP-dep_Trfase_major"/>
</dbReference>
<dbReference type="InterPro" id="IPR010970">
    <property type="entry name" value="Cys_dSase_SufS"/>
</dbReference>
<comment type="cofactor">
    <cofactor evidence="1 7">
        <name>pyridoxal 5'-phosphate</name>
        <dbReference type="ChEBI" id="CHEBI:597326"/>
    </cofactor>
</comment>
<organism evidence="10 11">
    <name type="scientific">Simiduia aestuariiviva</name>
    <dbReference type="NCBI Taxonomy" id="1510459"/>
    <lineage>
        <taxon>Bacteria</taxon>
        <taxon>Pseudomonadati</taxon>
        <taxon>Pseudomonadota</taxon>
        <taxon>Gammaproteobacteria</taxon>
        <taxon>Cellvibrionales</taxon>
        <taxon>Cellvibrionaceae</taxon>
        <taxon>Simiduia</taxon>
    </lineage>
</organism>
<dbReference type="PANTHER" id="PTHR43586:SF8">
    <property type="entry name" value="CYSTEINE DESULFURASE 1, CHLOROPLASTIC"/>
    <property type="match status" value="1"/>
</dbReference>
<sequence>MTFNVAAIRAQFPILSREIDGKPLVYLDNAATTQKPQCVIDALVDYYSTCNSNVHRGAHRLADEATTRYEGARDTVATFINAAARDEVIWTSGTTEAINIVAHGLGQQLTSTDEVLVTEMEHHANIVTWQQACKVSGATLKVAPIFDTGELDYDAFVALLNERTKLVAFPHVSNSLGTVNPIQKMTRAAKAVGAWVLVDGAQGIAHGGVDVQSIGCDFYAFSGHKMFGPTGIGVLWGRQSLLAEWPVWQTGGEMISEVSYQSAKWNTLPYRLEAGTPNIAGAIGFGAAIEWFAALDLPGLQAHERSLLDYATARAADCEGMRVVGTAPAKSGVLSFLLDGGHPADIGFLLDRQGVAIRTGHHCAEPLMNRLGVPGTARASFSIYTDLSEIDALFTALEKVKSMLA</sequence>
<reference evidence="10 11" key="1">
    <citation type="submission" date="2020-08" db="EMBL/GenBank/DDBJ databases">
        <title>Genomic Encyclopedia of Type Strains, Phase III (KMG-III): the genomes of soil and plant-associated and newly described type strains.</title>
        <authorList>
            <person name="Whitman W."/>
        </authorList>
    </citation>
    <scope>NUCLEOTIDE SEQUENCE [LARGE SCALE GENOMIC DNA]</scope>
    <source>
        <strain evidence="10 11">CECT 8571</strain>
    </source>
</reference>